<keyword evidence="2" id="KW-1185">Reference proteome</keyword>
<dbReference type="Proteomes" id="UP000661280">
    <property type="component" value="Chromosome 7"/>
</dbReference>
<reference evidence="1" key="1">
    <citation type="submission" date="2021-01" db="EMBL/GenBank/DDBJ databases">
        <authorList>
            <consortium name="Aspergillus luchuensis mut. kawachii IFO 4304 genome sequencing consortium"/>
            <person name="Kazuki M."/>
            <person name="Futagami T."/>
        </authorList>
    </citation>
    <scope>NUCLEOTIDE SEQUENCE</scope>
    <source>
        <strain evidence="1">IFO 4308</strain>
    </source>
</reference>
<evidence type="ECO:0000313" key="1">
    <source>
        <dbReference type="EMBL" id="BCS03607.1"/>
    </source>
</evidence>
<gene>
    <name evidence="1" type="ORF">AKAW2_70485S</name>
</gene>
<name>A0A7R7X5K5_ASPKA</name>
<dbReference type="RefSeq" id="XP_041547369.1">
    <property type="nucleotide sequence ID" value="XM_041683072.1"/>
</dbReference>
<dbReference type="OrthoDB" id="4495520at2759"/>
<dbReference type="EMBL" id="AP024431">
    <property type="protein sequence ID" value="BCS03607.1"/>
    <property type="molecule type" value="Genomic_DNA"/>
</dbReference>
<accession>A0A7R7X5K5</accession>
<proteinExistence type="predicted"/>
<organism evidence="1 2">
    <name type="scientific">Aspergillus kawachii</name>
    <name type="common">White koji mold</name>
    <name type="synonym">Aspergillus awamori var. kawachi</name>
    <dbReference type="NCBI Taxonomy" id="1069201"/>
    <lineage>
        <taxon>Eukaryota</taxon>
        <taxon>Fungi</taxon>
        <taxon>Dikarya</taxon>
        <taxon>Ascomycota</taxon>
        <taxon>Pezizomycotina</taxon>
        <taxon>Eurotiomycetes</taxon>
        <taxon>Eurotiomycetidae</taxon>
        <taxon>Eurotiales</taxon>
        <taxon>Aspergillaceae</taxon>
        <taxon>Aspergillus</taxon>
        <taxon>Aspergillus subgen. Circumdati</taxon>
    </lineage>
</organism>
<dbReference type="KEGG" id="aluc:AKAW2_70485S"/>
<dbReference type="AlphaFoldDB" id="A0A7R7X5K5"/>
<reference evidence="1" key="2">
    <citation type="submission" date="2021-02" db="EMBL/GenBank/DDBJ databases">
        <title>Aspergillus luchuensis mut. kawachii IFO 4304 genome sequence.</title>
        <authorList>
            <person name="Mori K."/>
            <person name="Kadooka C."/>
            <person name="Goto M."/>
            <person name="Futagami T."/>
        </authorList>
    </citation>
    <scope>NUCLEOTIDE SEQUENCE</scope>
    <source>
        <strain evidence="1">IFO 4308</strain>
    </source>
</reference>
<dbReference type="GeneID" id="64964928"/>
<sequence>MKKPTAATALFAGAGLTNTTLNCSTEAFQKIVPANASVVLAKRVAENGTFTPPAADTGFPDPAYQLPALCAVQVEMPTGFSGFRVSRGLRTWNTLYHGCSSSKGFLKRHLQNNKVITKQWLALSLMRHKVV</sequence>
<evidence type="ECO:0000313" key="2">
    <source>
        <dbReference type="Proteomes" id="UP000661280"/>
    </source>
</evidence>
<protein>
    <submittedName>
        <fullName evidence="1">Uncharacterized protein</fullName>
    </submittedName>
</protein>